<dbReference type="GO" id="GO:0006747">
    <property type="term" value="P:FAD biosynthetic process"/>
    <property type="evidence" value="ECO:0007669"/>
    <property type="project" value="TreeGrafter"/>
</dbReference>
<comment type="similarity">
    <text evidence="2">In the N-terminal section; belongs to the MoaB/Mog family.</text>
</comment>
<dbReference type="CDD" id="cd00885">
    <property type="entry name" value="cinA"/>
    <property type="match status" value="1"/>
</dbReference>
<evidence type="ECO:0000256" key="10">
    <source>
        <dbReference type="ARBA" id="ARBA00022840"/>
    </source>
</evidence>
<proteinExistence type="inferred from homology"/>
<dbReference type="EC" id="2.7.7.2" evidence="3"/>
<dbReference type="Pfam" id="PF00994">
    <property type="entry name" value="MoCF_biosynth"/>
    <property type="match status" value="1"/>
</dbReference>
<dbReference type="GO" id="GO:0003919">
    <property type="term" value="F:FMN adenylyltransferase activity"/>
    <property type="evidence" value="ECO:0007669"/>
    <property type="project" value="UniProtKB-EC"/>
</dbReference>
<evidence type="ECO:0000256" key="4">
    <source>
        <dbReference type="ARBA" id="ARBA00022630"/>
    </source>
</evidence>
<evidence type="ECO:0000313" key="15">
    <source>
        <dbReference type="Proteomes" id="UP000887574"/>
    </source>
</evidence>
<keyword evidence="7" id="KW-0548">Nucleotidyltransferase</keyword>
<evidence type="ECO:0000256" key="12">
    <source>
        <dbReference type="ARBA" id="ARBA00031871"/>
    </source>
</evidence>
<keyword evidence="5" id="KW-0288">FMN</keyword>
<evidence type="ECO:0000256" key="3">
    <source>
        <dbReference type="ARBA" id="ARBA00012393"/>
    </source>
</evidence>
<evidence type="ECO:0000313" key="16">
    <source>
        <dbReference type="WBParaSite" id="jg9232"/>
    </source>
</evidence>
<dbReference type="WBParaSite" id="jg9232">
    <property type="protein sequence ID" value="jg9232"/>
    <property type="gene ID" value="jg9232"/>
</dbReference>
<reference evidence="16" key="1">
    <citation type="submission" date="2022-11" db="UniProtKB">
        <authorList>
            <consortium name="WormBaseParasite"/>
        </authorList>
    </citation>
    <scope>IDENTIFICATION</scope>
</reference>
<comment type="catalytic activity">
    <reaction evidence="13">
        <text>FMN + ATP + H(+) = FAD + diphosphate</text>
        <dbReference type="Rhea" id="RHEA:17237"/>
        <dbReference type="ChEBI" id="CHEBI:15378"/>
        <dbReference type="ChEBI" id="CHEBI:30616"/>
        <dbReference type="ChEBI" id="CHEBI:33019"/>
        <dbReference type="ChEBI" id="CHEBI:57692"/>
        <dbReference type="ChEBI" id="CHEBI:58210"/>
        <dbReference type="EC" id="2.7.7.2"/>
    </reaction>
</comment>
<dbReference type="InterPro" id="IPR036425">
    <property type="entry name" value="MoaB/Mog-like_dom_sf"/>
</dbReference>
<dbReference type="InterPro" id="IPR056596">
    <property type="entry name" value="FLAD1_M"/>
</dbReference>
<dbReference type="SMART" id="SM00852">
    <property type="entry name" value="MoCF_biosynth"/>
    <property type="match status" value="1"/>
</dbReference>
<dbReference type="SUPFAM" id="SSF52402">
    <property type="entry name" value="Adenine nucleotide alpha hydrolases-like"/>
    <property type="match status" value="1"/>
</dbReference>
<feature type="domain" description="MoaB/Mog" evidence="14">
    <location>
        <begin position="44"/>
        <end position="216"/>
    </location>
</feature>
<evidence type="ECO:0000256" key="8">
    <source>
        <dbReference type="ARBA" id="ARBA00022741"/>
    </source>
</evidence>
<keyword evidence="10" id="KW-0067">ATP-binding</keyword>
<evidence type="ECO:0000256" key="7">
    <source>
        <dbReference type="ARBA" id="ARBA00022695"/>
    </source>
</evidence>
<evidence type="ECO:0000256" key="6">
    <source>
        <dbReference type="ARBA" id="ARBA00022679"/>
    </source>
</evidence>
<evidence type="ECO:0000256" key="1">
    <source>
        <dbReference type="ARBA" id="ARBA00004726"/>
    </source>
</evidence>
<keyword evidence="15" id="KW-1185">Reference proteome</keyword>
<dbReference type="PANTHER" id="PTHR23293:SF9">
    <property type="entry name" value="FAD SYNTHASE"/>
    <property type="match status" value="1"/>
</dbReference>
<accession>A0A915EQ69</accession>
<evidence type="ECO:0000256" key="11">
    <source>
        <dbReference type="ARBA" id="ARBA00031145"/>
    </source>
</evidence>
<sequence length="491" mass="55782">MRSILLKHSSSFTARRLLKPLTFFKMTENNLHSGLKQVKRTTVGIIVIGDEILKGSTVDSNSHFMCKRLHNLGVNVKKISVVSDDIEDIAKEVKVFSKSYDWVFTTGGIGPTHDDRTFAGLSKAFDDELEENAELRSFVQVFLRKTKLKNVDEAVEKFCKIPKSVKLIWGKTLPDQDSYEGISFPSFQLHNVISFPGVPRFCELSFKQIETSLFPTPDPFFSKVIFLRRNEIHLQNQLTQIAEMHSDKEVSIGSYPVMGNSYFKTKLITECSSHESGAKAYEELLSAFQEHVINYDETPWENTMAKLNAFRDSQPQVFKEKIDGAIQTIDSILDEYGLENTSLSFNGGKDCTVLLHLLRCRVDHRYGCDTVIKGFHILHEDEFPELTEFVRDISSKYKLEVRQISGALKGGLAQLKVDQPNIVAVLMGSRSTDPKGKYMKSKCQWTDSDWPHLLRVCPVLDWTYSDVWKTIRDGSQIHSSKTNPNSVCLTV</sequence>
<dbReference type="Gene3D" id="3.40.980.10">
    <property type="entry name" value="MoaB/Mog-like domain"/>
    <property type="match status" value="1"/>
</dbReference>
<organism evidence="15 16">
    <name type="scientific">Ditylenchus dipsaci</name>
    <dbReference type="NCBI Taxonomy" id="166011"/>
    <lineage>
        <taxon>Eukaryota</taxon>
        <taxon>Metazoa</taxon>
        <taxon>Ecdysozoa</taxon>
        <taxon>Nematoda</taxon>
        <taxon>Chromadorea</taxon>
        <taxon>Rhabditida</taxon>
        <taxon>Tylenchina</taxon>
        <taxon>Tylenchomorpha</taxon>
        <taxon>Sphaerularioidea</taxon>
        <taxon>Anguinidae</taxon>
        <taxon>Anguininae</taxon>
        <taxon>Ditylenchus</taxon>
    </lineage>
</organism>
<keyword evidence="8" id="KW-0547">Nucleotide-binding</keyword>
<dbReference type="Proteomes" id="UP000887574">
    <property type="component" value="Unplaced"/>
</dbReference>
<comment type="pathway">
    <text evidence="1">Cofactor biosynthesis; FAD biosynthesis; FAD from FMN: step 1/1.</text>
</comment>
<keyword evidence="6" id="KW-0808">Transferase</keyword>
<protein>
    <recommendedName>
        <fullName evidence="3">FAD synthase</fullName>
        <ecNumber evidence="3">2.7.7.2</ecNumber>
    </recommendedName>
    <alternativeName>
        <fullName evidence="11">FAD pyrophosphorylase</fullName>
    </alternativeName>
    <alternativeName>
        <fullName evidence="12">FMN adenylyltransferase</fullName>
    </alternativeName>
</protein>
<dbReference type="AlphaFoldDB" id="A0A915EQ69"/>
<dbReference type="PANTHER" id="PTHR23293">
    <property type="entry name" value="FAD SYNTHETASE-RELATED FMN ADENYLYLTRANSFERASE"/>
    <property type="match status" value="1"/>
</dbReference>
<dbReference type="InterPro" id="IPR014729">
    <property type="entry name" value="Rossmann-like_a/b/a_fold"/>
</dbReference>
<dbReference type="Pfam" id="PF24102">
    <property type="entry name" value="FLAD1_M"/>
    <property type="match status" value="1"/>
</dbReference>
<dbReference type="GO" id="GO:0005524">
    <property type="term" value="F:ATP binding"/>
    <property type="evidence" value="ECO:0007669"/>
    <property type="project" value="UniProtKB-KW"/>
</dbReference>
<name>A0A915EQ69_9BILA</name>
<dbReference type="InterPro" id="IPR002500">
    <property type="entry name" value="PAPS_reduct_dom"/>
</dbReference>
<evidence type="ECO:0000259" key="14">
    <source>
        <dbReference type="SMART" id="SM00852"/>
    </source>
</evidence>
<evidence type="ECO:0000256" key="2">
    <source>
        <dbReference type="ARBA" id="ARBA00007589"/>
    </source>
</evidence>
<evidence type="ECO:0000256" key="5">
    <source>
        <dbReference type="ARBA" id="ARBA00022643"/>
    </source>
</evidence>
<dbReference type="InterPro" id="IPR001453">
    <property type="entry name" value="MoaB/Mog_dom"/>
</dbReference>
<dbReference type="Gene3D" id="3.40.50.620">
    <property type="entry name" value="HUPs"/>
    <property type="match status" value="1"/>
</dbReference>
<dbReference type="SUPFAM" id="SSF53218">
    <property type="entry name" value="Molybdenum cofactor biosynthesis proteins"/>
    <property type="match status" value="1"/>
</dbReference>
<evidence type="ECO:0000256" key="13">
    <source>
        <dbReference type="ARBA" id="ARBA00049494"/>
    </source>
</evidence>
<keyword evidence="4" id="KW-0285">Flavoprotein</keyword>
<dbReference type="Pfam" id="PF01507">
    <property type="entry name" value="PAPS_reduct"/>
    <property type="match status" value="1"/>
</dbReference>
<keyword evidence="9" id="KW-0274">FAD</keyword>
<evidence type="ECO:0000256" key="9">
    <source>
        <dbReference type="ARBA" id="ARBA00022827"/>
    </source>
</evidence>